<proteinExistence type="predicted"/>
<reference evidence="1 2" key="1">
    <citation type="submission" date="2018-12" db="EMBL/GenBank/DDBJ databases">
        <authorList>
            <person name="Li F."/>
        </authorList>
    </citation>
    <scope>NUCLEOTIDE SEQUENCE [LARGE SCALE GENOMIC DNA]</scope>
    <source>
        <strain evidence="1 2">11W25H-1</strain>
    </source>
</reference>
<dbReference type="AlphaFoldDB" id="A0A444PX28"/>
<dbReference type="RefSeq" id="WP_128493271.1">
    <property type="nucleotide sequence ID" value="NZ_RZNB01000001.1"/>
</dbReference>
<accession>A0A444PX28</accession>
<gene>
    <name evidence="1" type="ORF">ELQ90_00210</name>
</gene>
<comment type="caution">
    <text evidence="1">The sequence shown here is derived from an EMBL/GenBank/DDBJ whole genome shotgun (WGS) entry which is preliminary data.</text>
</comment>
<evidence type="ECO:0000313" key="1">
    <source>
        <dbReference type="EMBL" id="RWZ52428.1"/>
    </source>
</evidence>
<keyword evidence="2" id="KW-1185">Reference proteome</keyword>
<dbReference type="Proteomes" id="UP000288547">
    <property type="component" value="Unassembled WGS sequence"/>
</dbReference>
<evidence type="ECO:0000313" key="2">
    <source>
        <dbReference type="Proteomes" id="UP000288547"/>
    </source>
</evidence>
<dbReference type="EMBL" id="RZNB01000001">
    <property type="protein sequence ID" value="RWZ52428.1"/>
    <property type="molecule type" value="Genomic_DNA"/>
</dbReference>
<name>A0A444PX28_9MICO</name>
<organism evidence="1 2">
    <name type="scientific">Labedella phragmitis</name>
    <dbReference type="NCBI Taxonomy" id="2498849"/>
    <lineage>
        <taxon>Bacteria</taxon>
        <taxon>Bacillati</taxon>
        <taxon>Actinomycetota</taxon>
        <taxon>Actinomycetes</taxon>
        <taxon>Micrococcales</taxon>
        <taxon>Microbacteriaceae</taxon>
        <taxon>Labedella</taxon>
    </lineage>
</organism>
<protein>
    <submittedName>
        <fullName evidence="1">Uncharacterized protein</fullName>
    </submittedName>
</protein>
<sequence>MPTILLREAQTGRLASINLAAIAYVTAVRSEGALNGSESAIALVITFLGDRHEVRYVPIDDEGEEDPGVETADMAVAQFDLAVFAAER</sequence>